<protein>
    <recommendedName>
        <fullName evidence="4">Zn(2)-C6 fungal-type domain-containing protein</fullName>
    </recommendedName>
</protein>
<name>A0A6G1L0D7_9PEZI</name>
<proteinExistence type="predicted"/>
<evidence type="ECO:0000313" key="2">
    <source>
        <dbReference type="EMBL" id="KAF2766393.1"/>
    </source>
</evidence>
<feature type="region of interest" description="Disordered" evidence="1">
    <location>
        <begin position="177"/>
        <end position="201"/>
    </location>
</feature>
<keyword evidence="3" id="KW-1185">Reference proteome</keyword>
<organism evidence="2 3">
    <name type="scientific">Teratosphaeria nubilosa</name>
    <dbReference type="NCBI Taxonomy" id="161662"/>
    <lineage>
        <taxon>Eukaryota</taxon>
        <taxon>Fungi</taxon>
        <taxon>Dikarya</taxon>
        <taxon>Ascomycota</taxon>
        <taxon>Pezizomycotina</taxon>
        <taxon>Dothideomycetes</taxon>
        <taxon>Dothideomycetidae</taxon>
        <taxon>Mycosphaerellales</taxon>
        <taxon>Teratosphaeriaceae</taxon>
        <taxon>Teratosphaeria</taxon>
    </lineage>
</organism>
<reference evidence="2" key="1">
    <citation type="journal article" date="2020" name="Stud. Mycol.">
        <title>101 Dothideomycetes genomes: a test case for predicting lifestyles and emergence of pathogens.</title>
        <authorList>
            <person name="Haridas S."/>
            <person name="Albert R."/>
            <person name="Binder M."/>
            <person name="Bloem J."/>
            <person name="Labutti K."/>
            <person name="Salamov A."/>
            <person name="Andreopoulos B."/>
            <person name="Baker S."/>
            <person name="Barry K."/>
            <person name="Bills G."/>
            <person name="Bluhm B."/>
            <person name="Cannon C."/>
            <person name="Castanera R."/>
            <person name="Culley D."/>
            <person name="Daum C."/>
            <person name="Ezra D."/>
            <person name="Gonzalez J."/>
            <person name="Henrissat B."/>
            <person name="Kuo A."/>
            <person name="Liang C."/>
            <person name="Lipzen A."/>
            <person name="Lutzoni F."/>
            <person name="Magnuson J."/>
            <person name="Mondo S."/>
            <person name="Nolan M."/>
            <person name="Ohm R."/>
            <person name="Pangilinan J."/>
            <person name="Park H.-J."/>
            <person name="Ramirez L."/>
            <person name="Alfaro M."/>
            <person name="Sun H."/>
            <person name="Tritt A."/>
            <person name="Yoshinaga Y."/>
            <person name="Zwiers L.-H."/>
            <person name="Turgeon B."/>
            <person name="Goodwin S."/>
            <person name="Spatafora J."/>
            <person name="Crous P."/>
            <person name="Grigoriev I."/>
        </authorList>
    </citation>
    <scope>NUCLEOTIDE SEQUENCE</scope>
    <source>
        <strain evidence="2">CBS 116005</strain>
    </source>
</reference>
<dbReference type="OrthoDB" id="3546032at2759"/>
<feature type="compositionally biased region" description="Low complexity" evidence="1">
    <location>
        <begin position="130"/>
        <end position="143"/>
    </location>
</feature>
<evidence type="ECO:0000256" key="1">
    <source>
        <dbReference type="SAM" id="MobiDB-lite"/>
    </source>
</evidence>
<accession>A0A6G1L0D7</accession>
<dbReference type="AlphaFoldDB" id="A0A6G1L0D7"/>
<sequence>MCSSAIKQWEQDTKPRDRSQMIDQLLHAYPEPQLDTGEGRNHTWQDDYEEASKHQVVDQSTNSTFAGVVCPWCDKGQGWLVPCFCGGFRLIWQREQWQAKASRSAPVSATVPTPKPDLTLWRVQRPQQPAAATTSRSSGSRAGVPQPTPGRAGFTAASQNIRSDAGTNMMEVDQKFQAGPSTSKAPSAPRTRPYEPDLFGVRGTFRRPADCKSCVDARRPCDRKYPCGRCAAFGQKCKDAQ</sequence>
<evidence type="ECO:0000313" key="3">
    <source>
        <dbReference type="Proteomes" id="UP000799436"/>
    </source>
</evidence>
<gene>
    <name evidence="2" type="ORF">EJ03DRAFT_178704</name>
</gene>
<evidence type="ECO:0008006" key="4">
    <source>
        <dbReference type="Google" id="ProtNLM"/>
    </source>
</evidence>
<feature type="region of interest" description="Disordered" evidence="1">
    <location>
        <begin position="120"/>
        <end position="154"/>
    </location>
</feature>
<dbReference type="EMBL" id="ML995872">
    <property type="protein sequence ID" value="KAF2766393.1"/>
    <property type="molecule type" value="Genomic_DNA"/>
</dbReference>
<dbReference type="Proteomes" id="UP000799436">
    <property type="component" value="Unassembled WGS sequence"/>
</dbReference>